<protein>
    <submittedName>
        <fullName evidence="2">Uncharacterized protein</fullName>
    </submittedName>
</protein>
<evidence type="ECO:0000313" key="2">
    <source>
        <dbReference type="EMBL" id="KAK3325992.1"/>
    </source>
</evidence>
<keyword evidence="3" id="KW-1185">Reference proteome</keyword>
<dbReference type="AlphaFoldDB" id="A0AAE0IJM3"/>
<feature type="region of interest" description="Disordered" evidence="1">
    <location>
        <begin position="26"/>
        <end position="45"/>
    </location>
</feature>
<feature type="compositionally biased region" description="Low complexity" evidence="1">
    <location>
        <begin position="26"/>
        <end position="38"/>
    </location>
</feature>
<gene>
    <name evidence="2" type="ORF">B0H66DRAFT_145209</name>
</gene>
<reference evidence="2" key="2">
    <citation type="submission" date="2023-06" db="EMBL/GenBank/DDBJ databases">
        <authorList>
            <consortium name="Lawrence Berkeley National Laboratory"/>
            <person name="Haridas S."/>
            <person name="Hensen N."/>
            <person name="Bonometti L."/>
            <person name="Westerberg I."/>
            <person name="Brannstrom I.O."/>
            <person name="Guillou S."/>
            <person name="Cros-Aarteil S."/>
            <person name="Calhoun S."/>
            <person name="Kuo A."/>
            <person name="Mondo S."/>
            <person name="Pangilinan J."/>
            <person name="Riley R."/>
            <person name="Labutti K."/>
            <person name="Andreopoulos B."/>
            <person name="Lipzen A."/>
            <person name="Chen C."/>
            <person name="Yanf M."/>
            <person name="Daum C."/>
            <person name="Ng V."/>
            <person name="Clum A."/>
            <person name="Steindorff A."/>
            <person name="Ohm R."/>
            <person name="Martin F."/>
            <person name="Silar P."/>
            <person name="Natvig D."/>
            <person name="Lalanne C."/>
            <person name="Gautier V."/>
            <person name="Ament-Velasquez S.L."/>
            <person name="Kruys A."/>
            <person name="Hutchinson M.I."/>
            <person name="Powell A.J."/>
            <person name="Barry K."/>
            <person name="Miller A.N."/>
            <person name="Grigoriev I.V."/>
            <person name="Debuchy R."/>
            <person name="Gladieux P."/>
            <person name="Thoren M.H."/>
            <person name="Johannesson H."/>
        </authorList>
    </citation>
    <scope>NUCLEOTIDE SEQUENCE</scope>
    <source>
        <strain evidence="2">CBS 118394</strain>
    </source>
</reference>
<feature type="region of interest" description="Disordered" evidence="1">
    <location>
        <begin position="1"/>
        <end position="21"/>
    </location>
</feature>
<dbReference type="EMBL" id="JAUEDM010000002">
    <property type="protein sequence ID" value="KAK3325992.1"/>
    <property type="molecule type" value="Genomic_DNA"/>
</dbReference>
<sequence>MPPRRSPRFVPGSSSSTTLGLALSLPSRRSSEYSHASSIDPSTDGLVTIPLNNSGNGAIVQVERILESIVEAVLDGSEITIPYRSIHADTRRGHSESPANQNNARQAEILKFPGRNIHEVGKFGMAN</sequence>
<evidence type="ECO:0000256" key="1">
    <source>
        <dbReference type="SAM" id="MobiDB-lite"/>
    </source>
</evidence>
<comment type="caution">
    <text evidence="2">The sequence shown here is derived from an EMBL/GenBank/DDBJ whole genome shotgun (WGS) entry which is preliminary data.</text>
</comment>
<organism evidence="2 3">
    <name type="scientific">Apodospora peruviana</name>
    <dbReference type="NCBI Taxonomy" id="516989"/>
    <lineage>
        <taxon>Eukaryota</taxon>
        <taxon>Fungi</taxon>
        <taxon>Dikarya</taxon>
        <taxon>Ascomycota</taxon>
        <taxon>Pezizomycotina</taxon>
        <taxon>Sordariomycetes</taxon>
        <taxon>Sordariomycetidae</taxon>
        <taxon>Sordariales</taxon>
        <taxon>Lasiosphaeriaceae</taxon>
        <taxon>Apodospora</taxon>
    </lineage>
</organism>
<accession>A0AAE0IJM3</accession>
<reference evidence="2" key="1">
    <citation type="journal article" date="2023" name="Mol. Phylogenet. Evol.">
        <title>Genome-scale phylogeny and comparative genomics of the fungal order Sordariales.</title>
        <authorList>
            <person name="Hensen N."/>
            <person name="Bonometti L."/>
            <person name="Westerberg I."/>
            <person name="Brannstrom I.O."/>
            <person name="Guillou S."/>
            <person name="Cros-Aarteil S."/>
            <person name="Calhoun S."/>
            <person name="Haridas S."/>
            <person name="Kuo A."/>
            <person name="Mondo S."/>
            <person name="Pangilinan J."/>
            <person name="Riley R."/>
            <person name="LaButti K."/>
            <person name="Andreopoulos B."/>
            <person name="Lipzen A."/>
            <person name="Chen C."/>
            <person name="Yan M."/>
            <person name="Daum C."/>
            <person name="Ng V."/>
            <person name="Clum A."/>
            <person name="Steindorff A."/>
            <person name="Ohm R.A."/>
            <person name="Martin F."/>
            <person name="Silar P."/>
            <person name="Natvig D.O."/>
            <person name="Lalanne C."/>
            <person name="Gautier V."/>
            <person name="Ament-Velasquez S.L."/>
            <person name="Kruys A."/>
            <person name="Hutchinson M.I."/>
            <person name="Powell A.J."/>
            <person name="Barry K."/>
            <person name="Miller A.N."/>
            <person name="Grigoriev I.V."/>
            <person name="Debuchy R."/>
            <person name="Gladieux P."/>
            <person name="Hiltunen Thoren M."/>
            <person name="Johannesson H."/>
        </authorList>
    </citation>
    <scope>NUCLEOTIDE SEQUENCE</scope>
    <source>
        <strain evidence="2">CBS 118394</strain>
    </source>
</reference>
<dbReference type="Proteomes" id="UP001283341">
    <property type="component" value="Unassembled WGS sequence"/>
</dbReference>
<name>A0AAE0IJM3_9PEZI</name>
<feature type="compositionally biased region" description="Low complexity" evidence="1">
    <location>
        <begin position="11"/>
        <end position="21"/>
    </location>
</feature>
<evidence type="ECO:0000313" key="3">
    <source>
        <dbReference type="Proteomes" id="UP001283341"/>
    </source>
</evidence>
<proteinExistence type="predicted"/>